<dbReference type="Proteomes" id="UP000250443">
    <property type="component" value="Unassembled WGS sequence"/>
</dbReference>
<keyword evidence="10 12" id="KW-0472">Membrane</keyword>
<dbReference type="InterPro" id="IPR036890">
    <property type="entry name" value="HATPase_C_sf"/>
</dbReference>
<evidence type="ECO:0000313" key="17">
    <source>
        <dbReference type="Proteomes" id="UP000250443"/>
    </source>
</evidence>
<evidence type="ECO:0000256" key="10">
    <source>
        <dbReference type="ARBA" id="ARBA00023136"/>
    </source>
</evidence>
<evidence type="ECO:0000313" key="16">
    <source>
        <dbReference type="EMBL" id="SPZ08308.1"/>
    </source>
</evidence>
<keyword evidence="7 15" id="KW-0418">Kinase</keyword>
<reference evidence="16 17" key="1">
    <citation type="submission" date="2018-06" db="EMBL/GenBank/DDBJ databases">
        <authorList>
            <consortium name="Pathogen Informatics"/>
            <person name="Doyle S."/>
        </authorList>
    </citation>
    <scope>NUCLEOTIDE SEQUENCE [LARGE SCALE GENOMIC DNA]</scope>
    <source>
        <strain evidence="16 17">NCTC11842</strain>
    </source>
</reference>
<evidence type="ECO:0000256" key="8">
    <source>
        <dbReference type="ARBA" id="ARBA00022989"/>
    </source>
</evidence>
<dbReference type="GO" id="GO:0000155">
    <property type="term" value="F:phosphorelay sensor kinase activity"/>
    <property type="evidence" value="ECO:0007669"/>
    <property type="project" value="InterPro"/>
</dbReference>
<evidence type="ECO:0000256" key="12">
    <source>
        <dbReference type="SAM" id="Phobius"/>
    </source>
</evidence>
<evidence type="ECO:0000313" key="18">
    <source>
        <dbReference type="Proteomes" id="UP000626180"/>
    </source>
</evidence>
<comment type="catalytic activity">
    <reaction evidence="1">
        <text>ATP + protein L-histidine = ADP + protein N-phospho-L-histidine.</text>
        <dbReference type="EC" id="2.7.13.3"/>
    </reaction>
</comment>
<comment type="subcellular location">
    <subcellularLocation>
        <location evidence="2">Membrane</location>
    </subcellularLocation>
</comment>
<dbReference type="PANTHER" id="PTHR45436:SF5">
    <property type="entry name" value="SENSOR HISTIDINE KINASE TRCS"/>
    <property type="match status" value="1"/>
</dbReference>
<dbReference type="InterPro" id="IPR003660">
    <property type="entry name" value="HAMP_dom"/>
</dbReference>
<evidence type="ECO:0000259" key="14">
    <source>
        <dbReference type="PROSITE" id="PS50885"/>
    </source>
</evidence>
<dbReference type="InterPro" id="IPR036097">
    <property type="entry name" value="HisK_dim/P_sf"/>
</dbReference>
<dbReference type="Proteomes" id="UP000626180">
    <property type="component" value="Unassembled WGS sequence"/>
</dbReference>
<dbReference type="Pfam" id="PF02518">
    <property type="entry name" value="HATPase_c"/>
    <property type="match status" value="1"/>
</dbReference>
<evidence type="ECO:0000256" key="4">
    <source>
        <dbReference type="ARBA" id="ARBA00022553"/>
    </source>
</evidence>
<evidence type="ECO:0000256" key="6">
    <source>
        <dbReference type="ARBA" id="ARBA00022692"/>
    </source>
</evidence>
<evidence type="ECO:0000256" key="11">
    <source>
        <dbReference type="SAM" id="Coils"/>
    </source>
</evidence>
<evidence type="ECO:0000256" key="1">
    <source>
        <dbReference type="ARBA" id="ARBA00000085"/>
    </source>
</evidence>
<dbReference type="EC" id="2.7.13.3" evidence="3"/>
<evidence type="ECO:0000256" key="9">
    <source>
        <dbReference type="ARBA" id="ARBA00023012"/>
    </source>
</evidence>
<evidence type="ECO:0000256" key="7">
    <source>
        <dbReference type="ARBA" id="ARBA00022777"/>
    </source>
</evidence>
<dbReference type="Gene3D" id="1.10.287.130">
    <property type="match status" value="1"/>
</dbReference>
<keyword evidence="9" id="KW-0902">Two-component regulatory system</keyword>
<evidence type="ECO:0000256" key="2">
    <source>
        <dbReference type="ARBA" id="ARBA00004370"/>
    </source>
</evidence>
<dbReference type="PRINTS" id="PR00344">
    <property type="entry name" value="BCTRLSENSOR"/>
</dbReference>
<dbReference type="PROSITE" id="PS50885">
    <property type="entry name" value="HAMP"/>
    <property type="match status" value="1"/>
</dbReference>
<dbReference type="SUPFAM" id="SSF55874">
    <property type="entry name" value="ATPase domain of HSP90 chaperone/DNA topoisomerase II/histidine kinase"/>
    <property type="match status" value="1"/>
</dbReference>
<keyword evidence="11" id="KW-0175">Coiled coil</keyword>
<evidence type="ECO:0000256" key="3">
    <source>
        <dbReference type="ARBA" id="ARBA00012438"/>
    </source>
</evidence>
<organism evidence="16 17">
    <name type="scientific">Pseudomonas luteola</name>
    <dbReference type="NCBI Taxonomy" id="47886"/>
    <lineage>
        <taxon>Bacteria</taxon>
        <taxon>Pseudomonadati</taxon>
        <taxon>Pseudomonadota</taxon>
        <taxon>Gammaproteobacteria</taxon>
        <taxon>Pseudomonadales</taxon>
        <taxon>Pseudomonadaceae</taxon>
        <taxon>Pseudomonas</taxon>
    </lineage>
</organism>
<feature type="domain" description="HAMP" evidence="14">
    <location>
        <begin position="177"/>
        <end position="228"/>
    </location>
</feature>
<dbReference type="InterPro" id="IPR003594">
    <property type="entry name" value="HATPase_dom"/>
</dbReference>
<dbReference type="EMBL" id="JADMCD010000002">
    <property type="protein sequence ID" value="MBF8639868.1"/>
    <property type="molecule type" value="Genomic_DNA"/>
</dbReference>
<gene>
    <name evidence="16" type="primary">phoQ_1</name>
    <name evidence="15" type="ORF">IRZ65_04110</name>
    <name evidence="16" type="ORF">NCTC11842_02716</name>
</gene>
<keyword evidence="8 12" id="KW-1133">Transmembrane helix</keyword>
<evidence type="ECO:0000256" key="5">
    <source>
        <dbReference type="ARBA" id="ARBA00022679"/>
    </source>
</evidence>
<keyword evidence="18" id="KW-1185">Reference proteome</keyword>
<dbReference type="InterPro" id="IPR004358">
    <property type="entry name" value="Sig_transdc_His_kin-like_C"/>
</dbReference>
<proteinExistence type="predicted"/>
<dbReference type="EMBL" id="UAUF01000012">
    <property type="protein sequence ID" value="SPZ08308.1"/>
    <property type="molecule type" value="Genomic_DNA"/>
</dbReference>
<feature type="domain" description="Histidine kinase" evidence="13">
    <location>
        <begin position="236"/>
        <end position="438"/>
    </location>
</feature>
<dbReference type="SUPFAM" id="SSF47384">
    <property type="entry name" value="Homodimeric domain of signal transducing histidine kinase"/>
    <property type="match status" value="1"/>
</dbReference>
<keyword evidence="5 16" id="KW-0808">Transferase</keyword>
<feature type="transmembrane region" description="Helical" evidence="12">
    <location>
        <begin position="12"/>
        <end position="31"/>
    </location>
</feature>
<dbReference type="GO" id="GO:0005886">
    <property type="term" value="C:plasma membrane"/>
    <property type="evidence" value="ECO:0007669"/>
    <property type="project" value="TreeGrafter"/>
</dbReference>
<dbReference type="PROSITE" id="PS50109">
    <property type="entry name" value="HIS_KIN"/>
    <property type="match status" value="1"/>
</dbReference>
<dbReference type="AlphaFoldDB" id="A0A2X2CKJ0"/>
<sequence>MKSIQQRLGIGLASALLISGLLLILGARWLVDTALRDYLGSGLQTESENLLVAIARGPNGLQLDEQRLNPAYQRPFSGRYFEIDIGEPRWRSRSLWDHVLERPTHVGLTGHLVNGPGDQRLLVYRADYQRLGQKLSIVVAQDYNPLLTSFSRMLRIGAGIGLVALIVILFLQRITVRRALKPLERVRQQVAQLQQGQRSQLDTQVPQELELLVEQINHLLRHTEDNLKRARHGIGNLGHALKTPLAVLVSLAERQELSAHPELQSILRDQLEQIQQRLERELRRARLAGDQLPGVYLDCEAELPSLCAMLKQIHDNDLTISCHVPSGLKLPWDREDLLELLGTLLDNACKWASSQVELTVLKKDACYEISIDDDGPGIAPESRQDILERGARLDERVRGHGLGLGIARDIVDSCAGTLSLESSSLGGLKVLVRLPLRASRSAPGD</sequence>
<dbReference type="InterPro" id="IPR005467">
    <property type="entry name" value="His_kinase_dom"/>
</dbReference>
<dbReference type="PANTHER" id="PTHR45436">
    <property type="entry name" value="SENSOR HISTIDINE KINASE YKOH"/>
    <property type="match status" value="1"/>
</dbReference>
<accession>A0A2X2CKJ0</accession>
<protein>
    <recommendedName>
        <fullName evidence="3">histidine kinase</fullName>
        <ecNumber evidence="3">2.7.13.3</ecNumber>
    </recommendedName>
</protein>
<dbReference type="Gene3D" id="3.30.565.10">
    <property type="entry name" value="Histidine kinase-like ATPase, C-terminal domain"/>
    <property type="match status" value="1"/>
</dbReference>
<reference evidence="15 18" key="2">
    <citation type="submission" date="2020-10" db="EMBL/GenBank/DDBJ databases">
        <title>Genome sequences of Pseudomonas isolates.</title>
        <authorList>
            <person name="Wessels L."/>
            <person name="Reich F."/>
            <person name="Hammerl J."/>
        </authorList>
    </citation>
    <scope>NUCLEOTIDE SEQUENCE [LARGE SCALE GENOMIC DNA]</scope>
    <source>
        <strain evidence="15 18">20-MO00624-0</strain>
    </source>
</reference>
<keyword evidence="4" id="KW-0597">Phosphoprotein</keyword>
<name>A0A2X2CKJ0_PSELU</name>
<dbReference type="SMART" id="SM00387">
    <property type="entry name" value="HATPase_c"/>
    <property type="match status" value="1"/>
</dbReference>
<keyword evidence="6 12" id="KW-0812">Transmembrane</keyword>
<evidence type="ECO:0000313" key="15">
    <source>
        <dbReference type="EMBL" id="MBF8639868.1"/>
    </source>
</evidence>
<dbReference type="RefSeq" id="WP_010794917.1">
    <property type="nucleotide sequence ID" value="NZ_FQYS01000001.1"/>
</dbReference>
<evidence type="ECO:0000259" key="13">
    <source>
        <dbReference type="PROSITE" id="PS50109"/>
    </source>
</evidence>
<feature type="transmembrane region" description="Helical" evidence="12">
    <location>
        <begin position="153"/>
        <end position="171"/>
    </location>
</feature>
<feature type="coiled-coil region" evidence="11">
    <location>
        <begin position="264"/>
        <end position="291"/>
    </location>
</feature>
<dbReference type="InterPro" id="IPR050428">
    <property type="entry name" value="TCS_sensor_his_kinase"/>
</dbReference>